<dbReference type="EMBL" id="MU167309">
    <property type="protein sequence ID" value="KAG0143831.1"/>
    <property type="molecule type" value="Genomic_DNA"/>
</dbReference>
<accession>A0A9P6NBX9</accession>
<reference evidence="1" key="1">
    <citation type="submission" date="2013-11" db="EMBL/GenBank/DDBJ databases">
        <title>Genome sequence of the fusiform rust pathogen reveals effectors for host alternation and coevolution with pine.</title>
        <authorList>
            <consortium name="DOE Joint Genome Institute"/>
            <person name="Smith K."/>
            <person name="Pendleton A."/>
            <person name="Kubisiak T."/>
            <person name="Anderson C."/>
            <person name="Salamov A."/>
            <person name="Aerts A."/>
            <person name="Riley R."/>
            <person name="Clum A."/>
            <person name="Lindquist E."/>
            <person name="Ence D."/>
            <person name="Campbell M."/>
            <person name="Kronenberg Z."/>
            <person name="Feau N."/>
            <person name="Dhillon B."/>
            <person name="Hamelin R."/>
            <person name="Burleigh J."/>
            <person name="Smith J."/>
            <person name="Yandell M."/>
            <person name="Nelson C."/>
            <person name="Grigoriev I."/>
            <person name="Davis J."/>
        </authorList>
    </citation>
    <scope>NUCLEOTIDE SEQUENCE</scope>
    <source>
        <strain evidence="1">G11</strain>
    </source>
</reference>
<gene>
    <name evidence="1" type="ORF">CROQUDRAFT_95778</name>
</gene>
<evidence type="ECO:0000313" key="1">
    <source>
        <dbReference type="EMBL" id="KAG0143831.1"/>
    </source>
</evidence>
<name>A0A9P6NBX9_9BASI</name>
<evidence type="ECO:0000313" key="2">
    <source>
        <dbReference type="Proteomes" id="UP000886653"/>
    </source>
</evidence>
<protein>
    <recommendedName>
        <fullName evidence="3">GAG-pre-integrase domain-containing protein</fullName>
    </recommendedName>
</protein>
<dbReference type="Proteomes" id="UP000886653">
    <property type="component" value="Unassembled WGS sequence"/>
</dbReference>
<dbReference type="AlphaFoldDB" id="A0A9P6NBX9"/>
<proteinExistence type="predicted"/>
<comment type="caution">
    <text evidence="1">The sequence shown here is derived from an EMBL/GenBank/DDBJ whole genome shotgun (WGS) entry which is preliminary data.</text>
</comment>
<sequence length="52" mass="5951">MNVKPTEEETALFWHGRFAHIAHKRVHKLINGKMVLGLPDNLPPASFEANTW</sequence>
<organism evidence="1 2">
    <name type="scientific">Cronartium quercuum f. sp. fusiforme G11</name>
    <dbReference type="NCBI Taxonomy" id="708437"/>
    <lineage>
        <taxon>Eukaryota</taxon>
        <taxon>Fungi</taxon>
        <taxon>Dikarya</taxon>
        <taxon>Basidiomycota</taxon>
        <taxon>Pucciniomycotina</taxon>
        <taxon>Pucciniomycetes</taxon>
        <taxon>Pucciniales</taxon>
        <taxon>Coleosporiaceae</taxon>
        <taxon>Cronartium</taxon>
    </lineage>
</organism>
<keyword evidence="2" id="KW-1185">Reference proteome</keyword>
<evidence type="ECO:0008006" key="3">
    <source>
        <dbReference type="Google" id="ProtNLM"/>
    </source>
</evidence>